<accession>A0A8J3YIA8</accession>
<proteinExistence type="predicted"/>
<evidence type="ECO:0000256" key="1">
    <source>
        <dbReference type="SAM" id="Phobius"/>
    </source>
</evidence>
<reference evidence="2" key="1">
    <citation type="submission" date="2021-01" db="EMBL/GenBank/DDBJ databases">
        <title>Whole genome shotgun sequence of Virgisporangium aliadipatigenens NBRC 105644.</title>
        <authorList>
            <person name="Komaki H."/>
            <person name="Tamura T."/>
        </authorList>
    </citation>
    <scope>NUCLEOTIDE SEQUENCE</scope>
    <source>
        <strain evidence="2">NBRC 105644</strain>
    </source>
</reference>
<feature type="transmembrane region" description="Helical" evidence="1">
    <location>
        <begin position="188"/>
        <end position="211"/>
    </location>
</feature>
<keyword evidence="1" id="KW-0472">Membrane</keyword>
<protein>
    <submittedName>
        <fullName evidence="2">Uncharacterized protein</fullName>
    </submittedName>
</protein>
<feature type="transmembrane region" description="Helical" evidence="1">
    <location>
        <begin position="153"/>
        <end position="176"/>
    </location>
</feature>
<keyword evidence="1" id="KW-1133">Transmembrane helix</keyword>
<dbReference type="Proteomes" id="UP000619260">
    <property type="component" value="Unassembled WGS sequence"/>
</dbReference>
<organism evidence="2 3">
    <name type="scientific">Virgisporangium aliadipatigenens</name>
    <dbReference type="NCBI Taxonomy" id="741659"/>
    <lineage>
        <taxon>Bacteria</taxon>
        <taxon>Bacillati</taxon>
        <taxon>Actinomycetota</taxon>
        <taxon>Actinomycetes</taxon>
        <taxon>Micromonosporales</taxon>
        <taxon>Micromonosporaceae</taxon>
        <taxon>Virgisporangium</taxon>
    </lineage>
</organism>
<dbReference type="EMBL" id="BOPF01000007">
    <property type="protein sequence ID" value="GIJ45586.1"/>
    <property type="molecule type" value="Genomic_DNA"/>
</dbReference>
<evidence type="ECO:0000313" key="3">
    <source>
        <dbReference type="Proteomes" id="UP000619260"/>
    </source>
</evidence>
<keyword evidence="3" id="KW-1185">Reference proteome</keyword>
<dbReference type="RefSeq" id="WP_203899106.1">
    <property type="nucleotide sequence ID" value="NZ_BOPF01000007.1"/>
</dbReference>
<evidence type="ECO:0000313" key="2">
    <source>
        <dbReference type="EMBL" id="GIJ45586.1"/>
    </source>
</evidence>
<keyword evidence="1" id="KW-0812">Transmembrane</keyword>
<gene>
    <name evidence="2" type="ORF">Val02_24720</name>
</gene>
<sequence length="264" mass="27824">MNRLILRLMRPYLLVALLVTAGATAYLFAAASTVQHQLDARGLPECVNPNDCWPTGGAMDAILGAELLAATTPFLLGLLLGVPLFARERDEDTAAFVLTQSVPARRWATAKLAWAAAAAASCAAVVGLTYRLVMGRYTILANDLYELLELLHLNNPLFMLALSASTAVTAGVIGLVAGGTARTFLLSLVWWPVGLVVAFGGAALLGVPLALLPIEAPRREAPPDDFTGDIALMDGFAYVSTVALVLYIVAIVFAGRHRAARAAV</sequence>
<feature type="transmembrane region" description="Helical" evidence="1">
    <location>
        <begin position="67"/>
        <end position="86"/>
    </location>
</feature>
<dbReference type="AlphaFoldDB" id="A0A8J3YIA8"/>
<comment type="caution">
    <text evidence="2">The sequence shown here is derived from an EMBL/GenBank/DDBJ whole genome shotgun (WGS) entry which is preliminary data.</text>
</comment>
<name>A0A8J3YIA8_9ACTN</name>
<feature type="transmembrane region" description="Helical" evidence="1">
    <location>
        <begin position="231"/>
        <end position="254"/>
    </location>
</feature>
<feature type="transmembrane region" description="Helical" evidence="1">
    <location>
        <begin position="112"/>
        <end position="133"/>
    </location>
</feature>